<keyword evidence="3 10" id="KW-0479">Metal-binding</keyword>
<evidence type="ECO:0000256" key="6">
    <source>
        <dbReference type="ARBA" id="ARBA00022982"/>
    </source>
</evidence>
<feature type="binding site" evidence="10">
    <location>
        <position position="59"/>
    </location>
    <ligand>
        <name>[4Fe-4S] cluster</name>
        <dbReference type="ChEBI" id="CHEBI:49883"/>
        <label>1</label>
    </ligand>
</feature>
<dbReference type="PANTHER" id="PTHR43560:SF1">
    <property type="entry name" value="ION-TRANSLOCATING OXIDOREDUCTASE COMPLEX SUBUNIT B"/>
    <property type="match status" value="1"/>
</dbReference>
<keyword evidence="11" id="KW-1133">Transmembrane helix</keyword>
<dbReference type="SUPFAM" id="SSF54862">
    <property type="entry name" value="4Fe-4S ferredoxins"/>
    <property type="match status" value="1"/>
</dbReference>
<evidence type="ECO:0000256" key="3">
    <source>
        <dbReference type="ARBA" id="ARBA00022723"/>
    </source>
</evidence>
<dbReference type="Pfam" id="PF12838">
    <property type="entry name" value="Fer4_7"/>
    <property type="match status" value="2"/>
</dbReference>
<evidence type="ECO:0000256" key="8">
    <source>
        <dbReference type="ARBA" id="ARBA00023014"/>
    </source>
</evidence>
<keyword evidence="10" id="KW-1003">Cell membrane</keyword>
<evidence type="ECO:0000259" key="13">
    <source>
        <dbReference type="PROSITE" id="PS51656"/>
    </source>
</evidence>
<dbReference type="Pfam" id="PF04060">
    <property type="entry name" value="FeS"/>
    <property type="match status" value="1"/>
</dbReference>
<keyword evidence="11" id="KW-0812">Transmembrane</keyword>
<dbReference type="CDD" id="cd10549">
    <property type="entry name" value="MtMvhB_like"/>
    <property type="match status" value="2"/>
</dbReference>
<feature type="domain" description="4Fe-4S ferredoxin-type" evidence="12">
    <location>
        <begin position="270"/>
        <end position="298"/>
    </location>
</feature>
<dbReference type="InterPro" id="IPR050395">
    <property type="entry name" value="4Fe4S_Ferredoxin_RnfB"/>
</dbReference>
<dbReference type="EMBL" id="DSUT01000158">
    <property type="protein sequence ID" value="HGK28784.1"/>
    <property type="molecule type" value="Genomic_DNA"/>
</dbReference>
<name>A0A7C4CEN8_UNCW3</name>
<dbReference type="Pfam" id="PF14697">
    <property type="entry name" value="Fer4_21"/>
    <property type="match status" value="1"/>
</dbReference>
<dbReference type="InterPro" id="IPR010207">
    <property type="entry name" value="Elect_transpt_cplx_RnfB/RsxB"/>
</dbReference>
<feature type="domain" description="4Fe-4S ferredoxin-type" evidence="12">
    <location>
        <begin position="164"/>
        <end position="193"/>
    </location>
</feature>
<feature type="binding site" evidence="10">
    <location>
        <position position="176"/>
    </location>
    <ligand>
        <name>[4Fe-4S] cluster</name>
        <dbReference type="ChEBI" id="CHEBI:49883"/>
        <label>3</label>
    </ligand>
</feature>
<evidence type="ECO:0000256" key="1">
    <source>
        <dbReference type="ARBA" id="ARBA00022448"/>
    </source>
</evidence>
<feature type="binding site" evidence="10">
    <location>
        <position position="149"/>
    </location>
    <ligand>
        <name>[4Fe-4S] cluster</name>
        <dbReference type="ChEBI" id="CHEBI:49883"/>
        <label>2</label>
    </ligand>
</feature>
<keyword evidence="4 10" id="KW-0677">Repeat</keyword>
<evidence type="ECO:0000256" key="2">
    <source>
        <dbReference type="ARBA" id="ARBA00022485"/>
    </source>
</evidence>
<feature type="domain" description="4Fe-4S ferredoxin-type" evidence="12">
    <location>
        <begin position="129"/>
        <end position="163"/>
    </location>
</feature>
<keyword evidence="1 10" id="KW-0813">Transport</keyword>
<evidence type="ECO:0000259" key="12">
    <source>
        <dbReference type="PROSITE" id="PS51379"/>
    </source>
</evidence>
<comment type="caution">
    <text evidence="14">The sequence shown here is derived from an EMBL/GenBank/DDBJ whole genome shotgun (WGS) entry which is preliminary data.</text>
</comment>
<feature type="binding site" evidence="10">
    <location>
        <position position="51"/>
    </location>
    <ligand>
        <name>[4Fe-4S] cluster</name>
        <dbReference type="ChEBI" id="CHEBI:49883"/>
        <label>1</label>
    </ligand>
</feature>
<protein>
    <recommendedName>
        <fullName evidence="10">Ion-translocating oxidoreductase complex subunit B</fullName>
        <ecNumber evidence="10">7.-.-.-</ecNumber>
    </recommendedName>
    <alternativeName>
        <fullName evidence="10">Rnf electron transport complex subunit B</fullName>
    </alternativeName>
</protein>
<evidence type="ECO:0000256" key="4">
    <source>
        <dbReference type="ARBA" id="ARBA00022737"/>
    </source>
</evidence>
<dbReference type="InterPro" id="IPR007202">
    <property type="entry name" value="4Fe-4S_dom"/>
</dbReference>
<reference evidence="14" key="1">
    <citation type="journal article" date="2020" name="mSystems">
        <title>Genome- and Community-Level Interaction Insights into Carbon Utilization and Element Cycling Functions of Hydrothermarchaeota in Hydrothermal Sediment.</title>
        <authorList>
            <person name="Zhou Z."/>
            <person name="Liu Y."/>
            <person name="Xu W."/>
            <person name="Pan J."/>
            <person name="Luo Z.H."/>
            <person name="Li M."/>
        </authorList>
    </citation>
    <scope>NUCLEOTIDE SEQUENCE [LARGE SCALE GENOMIC DNA]</scope>
    <source>
        <strain evidence="14">SpSt-488</strain>
    </source>
</reference>
<feature type="domain" description="4Fe-4S ferredoxin-type" evidence="12">
    <location>
        <begin position="207"/>
        <end position="238"/>
    </location>
</feature>
<evidence type="ECO:0000256" key="10">
    <source>
        <dbReference type="HAMAP-Rule" id="MF_00463"/>
    </source>
</evidence>
<comment type="similarity">
    <text evidence="10">Belongs to the 4Fe4S bacterial-type ferredoxin family. RnfB subfamily.</text>
</comment>
<keyword evidence="9 10" id="KW-0472">Membrane</keyword>
<accession>A0A7C4CEN8</accession>
<comment type="subcellular location">
    <subcellularLocation>
        <location evidence="10">Cell membrane</location>
    </subcellularLocation>
</comment>
<dbReference type="Gene3D" id="1.10.15.40">
    <property type="entry name" value="Electron transport complex subunit B, putative Fe-S cluster"/>
    <property type="match status" value="1"/>
</dbReference>
<feature type="domain" description="4Fe-4S" evidence="13">
    <location>
        <begin position="34"/>
        <end position="93"/>
    </location>
</feature>
<proteinExistence type="inferred from homology"/>
<dbReference type="InterPro" id="IPR017900">
    <property type="entry name" value="4Fe4S_Fe_S_CS"/>
</dbReference>
<comment type="cofactor">
    <cofactor evidence="10">
        <name>[4Fe-4S] cluster</name>
        <dbReference type="ChEBI" id="CHEBI:49883"/>
    </cofactor>
    <text evidence="10">Binds 3 [4Fe-4S] clusters.</text>
</comment>
<comment type="function">
    <text evidence="10">Part of a membrane-bound complex that couples electron transfer with translocation of ions across the membrane.</text>
</comment>
<sequence>MDWPLVIKSVIGLSSLGLILGIMLLVAWLKLTVKVDEREQAARAALPGVNCGACGYPGCDGYAAAVVAGKAPPNRCAPGGPQVAARLGQIMGQEVASSDPQVAVLICRGGKAESGQRFQYRGATDCRQAALLLGGPKACIYGCVGLGHCVLVCPFKAITIGDNGLPLVDPKKCTGCGKCVQECPKSVLKLIPRTKLVFLACASHDKGKAVKDVCKVGCIGCGLCVKNCPTGALRLEANLPVMDFGKCIDCGICVHKCPTKSFVDRASGRPKASINPRCNGCGECIKACRFKAIEGEPGQQHRVLADKCVGCGQCVPVCKPRAIDLIGALGHRAA</sequence>
<comment type="caution">
    <text evidence="10">Lacks conserved residue(s) required for the propagation of feature annotation.</text>
</comment>
<feature type="binding site" evidence="10">
    <location>
        <position position="179"/>
    </location>
    <ligand>
        <name>[4Fe-4S] cluster</name>
        <dbReference type="ChEBI" id="CHEBI:49883"/>
        <label>3</label>
    </ligand>
</feature>
<evidence type="ECO:0000256" key="5">
    <source>
        <dbReference type="ARBA" id="ARBA00022967"/>
    </source>
</evidence>
<feature type="domain" description="4Fe-4S ferredoxin-type" evidence="12">
    <location>
        <begin position="240"/>
        <end position="268"/>
    </location>
</feature>
<feature type="binding site" evidence="10">
    <location>
        <position position="54"/>
    </location>
    <ligand>
        <name>[4Fe-4S] cluster</name>
        <dbReference type="ChEBI" id="CHEBI:49883"/>
        <label>1</label>
    </ligand>
</feature>
<feature type="binding site" evidence="10">
    <location>
        <position position="139"/>
    </location>
    <ligand>
        <name>[4Fe-4S] cluster</name>
        <dbReference type="ChEBI" id="CHEBI:49883"/>
        <label>2</label>
    </ligand>
</feature>
<keyword evidence="8 10" id="KW-0411">Iron-sulfur</keyword>
<dbReference type="Gene3D" id="3.30.70.20">
    <property type="match status" value="3"/>
</dbReference>
<keyword evidence="7 10" id="KW-0408">Iron</keyword>
<dbReference type="InterPro" id="IPR017896">
    <property type="entry name" value="4Fe4S_Fe-S-bd"/>
</dbReference>
<dbReference type="GO" id="GO:0022900">
    <property type="term" value="P:electron transport chain"/>
    <property type="evidence" value="ECO:0007669"/>
    <property type="project" value="UniProtKB-UniRule"/>
</dbReference>
<dbReference type="GO" id="GO:0051539">
    <property type="term" value="F:4 iron, 4 sulfur cluster binding"/>
    <property type="evidence" value="ECO:0007669"/>
    <property type="project" value="UniProtKB-UniRule"/>
</dbReference>
<dbReference type="GO" id="GO:0046872">
    <property type="term" value="F:metal ion binding"/>
    <property type="evidence" value="ECO:0007669"/>
    <property type="project" value="UniProtKB-KW"/>
</dbReference>
<dbReference type="GO" id="GO:0009055">
    <property type="term" value="F:electron transfer activity"/>
    <property type="evidence" value="ECO:0007669"/>
    <property type="project" value="InterPro"/>
</dbReference>
<evidence type="ECO:0000256" key="11">
    <source>
        <dbReference type="SAM" id="Phobius"/>
    </source>
</evidence>
<dbReference type="GO" id="GO:0005886">
    <property type="term" value="C:plasma membrane"/>
    <property type="evidence" value="ECO:0007669"/>
    <property type="project" value="UniProtKB-SubCell"/>
</dbReference>
<dbReference type="EC" id="7.-.-.-" evidence="10"/>
<organism evidence="14">
    <name type="scientific">candidate division WOR-3 bacterium</name>
    <dbReference type="NCBI Taxonomy" id="2052148"/>
    <lineage>
        <taxon>Bacteria</taxon>
        <taxon>Bacteria division WOR-3</taxon>
    </lineage>
</organism>
<evidence type="ECO:0000313" key="14">
    <source>
        <dbReference type="EMBL" id="HGK28784.1"/>
    </source>
</evidence>
<feature type="binding site" evidence="10">
    <location>
        <position position="183"/>
    </location>
    <ligand>
        <name>[4Fe-4S] cluster</name>
        <dbReference type="ChEBI" id="CHEBI:49883"/>
        <label>2</label>
    </ligand>
</feature>
<dbReference type="PROSITE" id="PS51656">
    <property type="entry name" value="4FE4S"/>
    <property type="match status" value="1"/>
</dbReference>
<dbReference type="HAMAP" id="MF_00463">
    <property type="entry name" value="RsxB_RnfB"/>
    <property type="match status" value="1"/>
</dbReference>
<feature type="binding site" evidence="10">
    <location>
        <position position="143"/>
    </location>
    <ligand>
        <name>[4Fe-4S] cluster</name>
        <dbReference type="ChEBI" id="CHEBI:49883"/>
        <label>2</label>
    </ligand>
</feature>
<evidence type="ECO:0000256" key="9">
    <source>
        <dbReference type="ARBA" id="ARBA00023136"/>
    </source>
</evidence>
<keyword evidence="5 10" id="KW-1278">Translocase</keyword>
<evidence type="ECO:0000256" key="7">
    <source>
        <dbReference type="ARBA" id="ARBA00023004"/>
    </source>
</evidence>
<comment type="subunit">
    <text evidence="10">The complex is composed of six subunits: RnfA, RnfB, RnfC, RnfD, RnfE and RnfG.</text>
</comment>
<feature type="binding site" evidence="10">
    <location>
        <position position="76"/>
    </location>
    <ligand>
        <name>[4Fe-4S] cluster</name>
        <dbReference type="ChEBI" id="CHEBI:49883"/>
        <label>1</label>
    </ligand>
</feature>
<feature type="transmembrane region" description="Helical" evidence="11">
    <location>
        <begin position="6"/>
        <end position="29"/>
    </location>
</feature>
<dbReference type="NCBIfam" id="NF005503">
    <property type="entry name" value="PRK07118.1-2"/>
    <property type="match status" value="1"/>
</dbReference>
<dbReference type="PROSITE" id="PS51379">
    <property type="entry name" value="4FE4S_FER_2"/>
    <property type="match status" value="6"/>
</dbReference>
<feature type="domain" description="4Fe-4S ferredoxin-type" evidence="12">
    <location>
        <begin position="299"/>
        <end position="328"/>
    </location>
</feature>
<keyword evidence="2 10" id="KW-0004">4Fe-4S</keyword>
<dbReference type="AlphaFoldDB" id="A0A7C4CEN8"/>
<feature type="binding site" evidence="10">
    <location>
        <position position="173"/>
    </location>
    <ligand>
        <name>[4Fe-4S] cluster</name>
        <dbReference type="ChEBI" id="CHEBI:49883"/>
        <label>3</label>
    </ligand>
</feature>
<feature type="binding site" evidence="10">
    <location>
        <position position="153"/>
    </location>
    <ligand>
        <name>[4Fe-4S] cluster</name>
        <dbReference type="ChEBI" id="CHEBI:49883"/>
        <label>3</label>
    </ligand>
</feature>
<dbReference type="PANTHER" id="PTHR43560">
    <property type="entry name" value="ION-TRANSLOCATING OXIDOREDUCTASE COMPLEX SUBUNIT B"/>
    <property type="match status" value="1"/>
</dbReference>
<gene>
    <name evidence="10" type="primary">rnfB</name>
    <name evidence="14" type="ORF">ENS41_07515</name>
</gene>
<feature type="region of interest" description="Hydrophobic" evidence="10">
    <location>
        <begin position="1"/>
        <end position="28"/>
    </location>
</feature>
<keyword evidence="6 10" id="KW-0249">Electron transport</keyword>
<dbReference type="PROSITE" id="PS00198">
    <property type="entry name" value="4FE4S_FER_1"/>
    <property type="match status" value="2"/>
</dbReference>